<name>A0A6G1GWV8_9PEZI</name>
<evidence type="ECO:0000313" key="3">
    <source>
        <dbReference type="Proteomes" id="UP000800041"/>
    </source>
</evidence>
<feature type="region of interest" description="Disordered" evidence="1">
    <location>
        <begin position="154"/>
        <end position="200"/>
    </location>
</feature>
<protein>
    <submittedName>
        <fullName evidence="2">Uncharacterized protein</fullName>
    </submittedName>
</protein>
<proteinExistence type="predicted"/>
<organism evidence="2 3">
    <name type="scientific">Aulographum hederae CBS 113979</name>
    <dbReference type="NCBI Taxonomy" id="1176131"/>
    <lineage>
        <taxon>Eukaryota</taxon>
        <taxon>Fungi</taxon>
        <taxon>Dikarya</taxon>
        <taxon>Ascomycota</taxon>
        <taxon>Pezizomycotina</taxon>
        <taxon>Dothideomycetes</taxon>
        <taxon>Pleosporomycetidae</taxon>
        <taxon>Aulographales</taxon>
        <taxon>Aulographaceae</taxon>
    </lineage>
</organism>
<feature type="compositionally biased region" description="Polar residues" evidence="1">
    <location>
        <begin position="154"/>
        <end position="163"/>
    </location>
</feature>
<accession>A0A6G1GWV8</accession>
<evidence type="ECO:0000313" key="2">
    <source>
        <dbReference type="EMBL" id="KAF1985239.1"/>
    </source>
</evidence>
<feature type="compositionally biased region" description="Pro residues" evidence="1">
    <location>
        <begin position="188"/>
        <end position="199"/>
    </location>
</feature>
<keyword evidence="3" id="KW-1185">Reference proteome</keyword>
<reference evidence="2" key="1">
    <citation type="journal article" date="2020" name="Stud. Mycol.">
        <title>101 Dothideomycetes genomes: a test case for predicting lifestyles and emergence of pathogens.</title>
        <authorList>
            <person name="Haridas S."/>
            <person name="Albert R."/>
            <person name="Binder M."/>
            <person name="Bloem J."/>
            <person name="Labutti K."/>
            <person name="Salamov A."/>
            <person name="Andreopoulos B."/>
            <person name="Baker S."/>
            <person name="Barry K."/>
            <person name="Bills G."/>
            <person name="Bluhm B."/>
            <person name="Cannon C."/>
            <person name="Castanera R."/>
            <person name="Culley D."/>
            <person name="Daum C."/>
            <person name="Ezra D."/>
            <person name="Gonzalez J."/>
            <person name="Henrissat B."/>
            <person name="Kuo A."/>
            <person name="Liang C."/>
            <person name="Lipzen A."/>
            <person name="Lutzoni F."/>
            <person name="Magnuson J."/>
            <person name="Mondo S."/>
            <person name="Nolan M."/>
            <person name="Ohm R."/>
            <person name="Pangilinan J."/>
            <person name="Park H.-J."/>
            <person name="Ramirez L."/>
            <person name="Alfaro M."/>
            <person name="Sun H."/>
            <person name="Tritt A."/>
            <person name="Yoshinaga Y."/>
            <person name="Zwiers L.-H."/>
            <person name="Turgeon B."/>
            <person name="Goodwin S."/>
            <person name="Spatafora J."/>
            <person name="Crous P."/>
            <person name="Grigoriev I."/>
        </authorList>
    </citation>
    <scope>NUCLEOTIDE SEQUENCE</scope>
    <source>
        <strain evidence="2">CBS 113979</strain>
    </source>
</reference>
<feature type="region of interest" description="Disordered" evidence="1">
    <location>
        <begin position="238"/>
        <end position="258"/>
    </location>
</feature>
<dbReference type="EMBL" id="ML977163">
    <property type="protein sequence ID" value="KAF1985239.1"/>
    <property type="molecule type" value="Genomic_DNA"/>
</dbReference>
<sequence>MSEAERLDIPGLPADRETAAWLWRGQVNRCWVQSVQTTKQRLDVMLSLCCSRMYTRLAESTEKRALQRSSRKSGNDMAWRGAQEKLSSTTRRPLGYSAWTEAWLVAGLLQSEQVLRGDEGTVAEWPTGLVKRCGPDRLWLQGRVSETFSQWSASASINQQAPDSITGRLPASPEPSRPQASSRISSHPPKPPPFSPFRPSPHLRRFVTVPTLFHLFPTPYRLPRTYTLYAFVPSSTAHPAAGPLSNPTTPTRPSLPVQDSGLRITTTAWRSSSISSYFLSSFARLAAPPPNKPQHGPPLMSIPRQLDLVNLVNQRWRGRSRRISCLPGETRVDAVARLLGEIVTLRS</sequence>
<dbReference type="Proteomes" id="UP000800041">
    <property type="component" value="Unassembled WGS sequence"/>
</dbReference>
<dbReference type="AlphaFoldDB" id="A0A6G1GWV8"/>
<gene>
    <name evidence="2" type="ORF">K402DRAFT_405380</name>
</gene>
<evidence type="ECO:0000256" key="1">
    <source>
        <dbReference type="SAM" id="MobiDB-lite"/>
    </source>
</evidence>